<accession>A0A8E4LH41</accession>
<sequence length="127" mass="14079">MGGKRETTRRTRVSMRSFSGAATSGAPRIRPTERPRGDRRSPCRRSGCVCVDALIPTVGGPCVRGSRWPPRLRFPSSRLRSKLARPWDKAARTCRIALRSWDRRAGTSSGPEESSGWEVAVAVTHDF</sequence>
<reference evidence="2" key="1">
    <citation type="submission" date="2020-08" db="EMBL/GenBank/DDBJ databases">
        <title>SARS-CoV-2 and Herpes Simplex Virus type 1 co-infection: a case report.</title>
        <authorList>
            <person name="Herlinger A.L."/>
            <person name="Monteiro F.L."/>
            <person name="D'Arc M."/>
            <person name="Westgarth H."/>
            <person name="Moreira F.R.R."/>
            <person name="Galliez R.M."/>
            <person name="Mariani D."/>
            <person name="Costa L.J."/>
            <person name="Almeida L."/>
            <person name="Workgroup C.U.F.R.J."/>
            <person name="Melo A.S.O."/>
            <person name="Aguiar R.S."/>
            <person name="Santos A.F.A."/>
            <person name="Castineiras T.M.P.P."/>
            <person name="Vasconcelos A.T.R."/>
            <person name="Filho E.C.J."/>
            <person name="Ferreira O.C."/>
            <person name="Tanuri A."/>
            <person name="Higa L.M."/>
        </authorList>
    </citation>
    <scope>NUCLEOTIDE SEQUENCE</scope>
    <source>
        <strain evidence="2">6439cm</strain>
    </source>
</reference>
<evidence type="ECO:0000313" key="2">
    <source>
        <dbReference type="EMBL" id="QOJ43334.1"/>
    </source>
</evidence>
<protein>
    <submittedName>
        <fullName evidence="2">Uncharacterized protein</fullName>
    </submittedName>
</protein>
<organismHost>
    <name type="scientific">Homo sapiens</name>
    <name type="common">Human</name>
    <dbReference type="NCBI Taxonomy" id="9606"/>
</organismHost>
<dbReference type="EMBL" id="MT876428">
    <property type="protein sequence ID" value="QOJ43334.1"/>
    <property type="molecule type" value="Genomic_DNA"/>
</dbReference>
<gene>
    <name evidence="2" type="ORF">HSV-1_88</name>
</gene>
<name>A0A8E4LH41_HHV1</name>
<feature type="region of interest" description="Disordered" evidence="1">
    <location>
        <begin position="1"/>
        <end position="44"/>
    </location>
</feature>
<evidence type="ECO:0000256" key="1">
    <source>
        <dbReference type="SAM" id="MobiDB-lite"/>
    </source>
</evidence>
<feature type="compositionally biased region" description="Basic and acidic residues" evidence="1">
    <location>
        <begin position="30"/>
        <end position="41"/>
    </location>
</feature>
<proteinExistence type="predicted"/>
<organism evidence="2">
    <name type="scientific">Human herpesvirus 1</name>
    <name type="common">HHV-1</name>
    <name type="synonym">Human herpes simplex virus 1</name>
    <dbReference type="NCBI Taxonomy" id="10298"/>
    <lineage>
        <taxon>Viruses</taxon>
        <taxon>Duplodnaviria</taxon>
        <taxon>Heunggongvirae</taxon>
        <taxon>Peploviricota</taxon>
        <taxon>Herviviricetes</taxon>
        <taxon>Herpesvirales</taxon>
        <taxon>Orthoherpesviridae</taxon>
        <taxon>Alphaherpesvirinae</taxon>
        <taxon>Simplexvirus</taxon>
        <taxon>Simplexvirus humanalpha1</taxon>
    </lineage>
</organism>